<dbReference type="Pfam" id="PF02653">
    <property type="entry name" value="BPD_transp_2"/>
    <property type="match status" value="1"/>
</dbReference>
<dbReference type="AlphaFoldDB" id="A0A7W8HA61"/>
<feature type="transmembrane region" description="Helical" evidence="6">
    <location>
        <begin position="93"/>
        <end position="112"/>
    </location>
</feature>
<feature type="transmembrane region" description="Helical" evidence="6">
    <location>
        <begin position="255"/>
        <end position="279"/>
    </location>
</feature>
<gene>
    <name evidence="7" type="ORF">HNP82_001879</name>
</gene>
<comment type="subcellular location">
    <subcellularLocation>
        <location evidence="1">Cell membrane</location>
        <topology evidence="1">Multi-pass membrane protein</topology>
    </subcellularLocation>
</comment>
<keyword evidence="8" id="KW-1185">Reference proteome</keyword>
<dbReference type="RefSeq" id="WP_183773650.1">
    <property type="nucleotide sequence ID" value="NZ_CAWVEG010000152.1"/>
</dbReference>
<dbReference type="GO" id="GO:0022857">
    <property type="term" value="F:transmembrane transporter activity"/>
    <property type="evidence" value="ECO:0007669"/>
    <property type="project" value="InterPro"/>
</dbReference>
<feature type="transmembrane region" description="Helical" evidence="6">
    <location>
        <begin position="229"/>
        <end position="248"/>
    </location>
</feature>
<feature type="transmembrane region" description="Helical" evidence="6">
    <location>
        <begin position="194"/>
        <end position="217"/>
    </location>
</feature>
<accession>A0A7W8HA61</accession>
<evidence type="ECO:0000256" key="6">
    <source>
        <dbReference type="SAM" id="Phobius"/>
    </source>
</evidence>
<dbReference type="InterPro" id="IPR001851">
    <property type="entry name" value="ABC_transp_permease"/>
</dbReference>
<comment type="caution">
    <text evidence="7">The sequence shown here is derived from an EMBL/GenBank/DDBJ whole genome shotgun (WGS) entry which is preliminary data.</text>
</comment>
<proteinExistence type="predicted"/>
<keyword evidence="4 6" id="KW-1133">Transmembrane helix</keyword>
<organism evidence="7 8">
    <name type="scientific">Catenibacillus scindens</name>
    <dbReference type="NCBI Taxonomy" id="673271"/>
    <lineage>
        <taxon>Bacteria</taxon>
        <taxon>Bacillati</taxon>
        <taxon>Bacillota</taxon>
        <taxon>Clostridia</taxon>
        <taxon>Lachnospirales</taxon>
        <taxon>Lachnospiraceae</taxon>
        <taxon>Catenibacillus</taxon>
    </lineage>
</organism>
<keyword evidence="2" id="KW-1003">Cell membrane</keyword>
<evidence type="ECO:0000256" key="4">
    <source>
        <dbReference type="ARBA" id="ARBA00022989"/>
    </source>
</evidence>
<protein>
    <submittedName>
        <fullName evidence="7">Putative ABC transport system permease protein</fullName>
    </submittedName>
</protein>
<dbReference type="PANTHER" id="PTHR32196:SF69">
    <property type="entry name" value="BRANCHED-CHAIN AMINO ACID TRANSPORT SYSTEM, PERMEASE PROTEIN"/>
    <property type="match status" value="1"/>
</dbReference>
<feature type="transmembrane region" description="Helical" evidence="6">
    <location>
        <begin position="21"/>
        <end position="41"/>
    </location>
</feature>
<name>A0A7W8HA61_9FIRM</name>
<dbReference type="CDD" id="cd06574">
    <property type="entry name" value="TM_PBP1_branched-chain-AA_like"/>
    <property type="match status" value="1"/>
</dbReference>
<feature type="transmembrane region" description="Helical" evidence="6">
    <location>
        <begin position="61"/>
        <end position="86"/>
    </location>
</feature>
<keyword evidence="3 6" id="KW-0812">Transmembrane</keyword>
<feature type="transmembrane region" description="Helical" evidence="6">
    <location>
        <begin position="146"/>
        <end position="167"/>
    </location>
</feature>
<evidence type="ECO:0000256" key="2">
    <source>
        <dbReference type="ARBA" id="ARBA00022475"/>
    </source>
</evidence>
<evidence type="ECO:0000256" key="3">
    <source>
        <dbReference type="ARBA" id="ARBA00022692"/>
    </source>
</evidence>
<evidence type="ECO:0000256" key="1">
    <source>
        <dbReference type="ARBA" id="ARBA00004651"/>
    </source>
</evidence>
<evidence type="ECO:0000313" key="7">
    <source>
        <dbReference type="EMBL" id="MBB5264751.1"/>
    </source>
</evidence>
<evidence type="ECO:0000256" key="5">
    <source>
        <dbReference type="ARBA" id="ARBA00023136"/>
    </source>
</evidence>
<dbReference type="Proteomes" id="UP000543642">
    <property type="component" value="Unassembled WGS sequence"/>
</dbReference>
<keyword evidence="5 6" id="KW-0472">Membrane</keyword>
<feature type="transmembrane region" description="Helical" evidence="6">
    <location>
        <begin position="285"/>
        <end position="303"/>
    </location>
</feature>
<evidence type="ECO:0000313" key="8">
    <source>
        <dbReference type="Proteomes" id="UP000543642"/>
    </source>
</evidence>
<reference evidence="7 8" key="1">
    <citation type="submission" date="2020-08" db="EMBL/GenBank/DDBJ databases">
        <title>Genomic Encyclopedia of Type Strains, Phase IV (KMG-IV): sequencing the most valuable type-strain genomes for metagenomic binning, comparative biology and taxonomic classification.</title>
        <authorList>
            <person name="Goeker M."/>
        </authorList>
    </citation>
    <scope>NUCLEOTIDE SEQUENCE [LARGE SCALE GENOMIC DNA]</scope>
    <source>
        <strain evidence="7 8">DSM 106146</strain>
    </source>
</reference>
<dbReference type="PANTHER" id="PTHR32196">
    <property type="entry name" value="ABC TRANSPORTER PERMEASE PROTEIN YPHD-RELATED-RELATED"/>
    <property type="match status" value="1"/>
</dbReference>
<dbReference type="GO" id="GO:0005886">
    <property type="term" value="C:plasma membrane"/>
    <property type="evidence" value="ECO:0007669"/>
    <property type="project" value="UniProtKB-SubCell"/>
</dbReference>
<dbReference type="EMBL" id="JACHFW010000006">
    <property type="protein sequence ID" value="MBB5264751.1"/>
    <property type="molecule type" value="Genomic_DNA"/>
</dbReference>
<sequence>MFAYFSSLDPGALARSLPGNVAQGLIWGIMALGVFITFRLLDFADLTVDGSLATGGAVAVMLIRGGVHPALALVFAFLAGMLAGLVTGLLHTLLGIPGILASILTQISLYSVNLGIMGKANQGINVDQYPLVASLRYVTGDMTTRVVFFAGIIIGCLVLIAILYWFFGTELGGAIRTTGCNPNMARAQGISTNFMKVLALMLSNGLVGLCGGLYAQYQGSADVNMGRGAIVIGLAAVIIGEVLFAKLCSGRSMAFAYTMIAVVIGAIIYYMVIAVVLWLKMPQDYMKLFSAVVVACFLAIPYLKGKYGRKRKAVPGK</sequence>